<evidence type="ECO:0000256" key="8">
    <source>
        <dbReference type="ARBA" id="ARBA00023224"/>
    </source>
</evidence>
<dbReference type="InterPro" id="IPR017452">
    <property type="entry name" value="GPCR_Rhodpsn_7TM"/>
</dbReference>
<keyword evidence="3 10" id="KW-0812">Transmembrane</keyword>
<reference evidence="12" key="1">
    <citation type="submission" date="2018-11" db="EMBL/GenBank/DDBJ databases">
        <authorList>
            <consortium name="Pathogen Informatics"/>
        </authorList>
    </citation>
    <scope>NUCLEOTIDE SEQUENCE</scope>
</reference>
<feature type="region of interest" description="Disordered" evidence="9">
    <location>
        <begin position="297"/>
        <end position="320"/>
    </location>
</feature>
<evidence type="ECO:0000256" key="4">
    <source>
        <dbReference type="ARBA" id="ARBA00022989"/>
    </source>
</evidence>
<name>A0A3S5CPA0_9PLAT</name>
<dbReference type="EMBL" id="CAAALY010072853">
    <property type="protein sequence ID" value="VEL25296.1"/>
    <property type="molecule type" value="Genomic_DNA"/>
</dbReference>
<accession>A0A3S5CPA0</accession>
<keyword evidence="7" id="KW-0675">Receptor</keyword>
<evidence type="ECO:0000313" key="12">
    <source>
        <dbReference type="EMBL" id="VEL25296.1"/>
    </source>
</evidence>
<protein>
    <recommendedName>
        <fullName evidence="11">G-protein coupled receptors family 1 profile domain-containing protein</fullName>
    </recommendedName>
</protein>
<dbReference type="GO" id="GO:0005886">
    <property type="term" value="C:plasma membrane"/>
    <property type="evidence" value="ECO:0007669"/>
    <property type="project" value="UniProtKB-SubCell"/>
</dbReference>
<dbReference type="SUPFAM" id="SSF81321">
    <property type="entry name" value="Family A G protein-coupled receptor-like"/>
    <property type="match status" value="1"/>
</dbReference>
<dbReference type="GO" id="GO:0004930">
    <property type="term" value="F:G protein-coupled receptor activity"/>
    <property type="evidence" value="ECO:0007669"/>
    <property type="project" value="UniProtKB-KW"/>
</dbReference>
<sequence>MTETKGSQSRCSGYLASTGFGVGIFRAYISPVLALIGVLGNLLAFRLFLKHRPWNRFSVYAMSLALSDSLVLLSNTLLDDFLGRGLFYATNQRFGIKLDVLSLASCRMMEVMGTWFVFTSGYILVAFALDRIACMFWPIRCRSDRGVGVAAISCTMITCFGLVISLPAALVHNLIEVLPTRLEHYSKISFGNSYNRMAVEANSIISETSLEPYSINAGLDNSKEMVMRTPLAAKVHNMQRDLNPTLQDRTFAEKNNSAFTLNDSDESGVSTNPGTSTNLSLETVMYWIVNTSQPLSAASQTSSMRNHRRNQTGMLKFNEK</sequence>
<evidence type="ECO:0000256" key="9">
    <source>
        <dbReference type="SAM" id="MobiDB-lite"/>
    </source>
</evidence>
<keyword evidence="2" id="KW-1003">Cell membrane</keyword>
<evidence type="ECO:0000256" key="7">
    <source>
        <dbReference type="ARBA" id="ARBA00023170"/>
    </source>
</evidence>
<gene>
    <name evidence="12" type="ORF">PXEA_LOCUS18736</name>
</gene>
<keyword evidence="13" id="KW-1185">Reference proteome</keyword>
<evidence type="ECO:0000256" key="5">
    <source>
        <dbReference type="ARBA" id="ARBA00023040"/>
    </source>
</evidence>
<evidence type="ECO:0000256" key="3">
    <source>
        <dbReference type="ARBA" id="ARBA00022692"/>
    </source>
</evidence>
<feature type="transmembrane region" description="Helical" evidence="10">
    <location>
        <begin position="57"/>
        <end position="78"/>
    </location>
</feature>
<dbReference type="AlphaFoldDB" id="A0A3S5CPA0"/>
<evidence type="ECO:0000256" key="2">
    <source>
        <dbReference type="ARBA" id="ARBA00022475"/>
    </source>
</evidence>
<keyword evidence="8" id="KW-0807">Transducer</keyword>
<evidence type="ECO:0000313" key="13">
    <source>
        <dbReference type="Proteomes" id="UP000784294"/>
    </source>
</evidence>
<comment type="subcellular location">
    <subcellularLocation>
        <location evidence="1">Cell membrane</location>
        <topology evidence="1">Multi-pass membrane protein</topology>
    </subcellularLocation>
</comment>
<organism evidence="12 13">
    <name type="scientific">Protopolystoma xenopodis</name>
    <dbReference type="NCBI Taxonomy" id="117903"/>
    <lineage>
        <taxon>Eukaryota</taxon>
        <taxon>Metazoa</taxon>
        <taxon>Spiralia</taxon>
        <taxon>Lophotrochozoa</taxon>
        <taxon>Platyhelminthes</taxon>
        <taxon>Monogenea</taxon>
        <taxon>Polyopisthocotylea</taxon>
        <taxon>Polystomatidea</taxon>
        <taxon>Polystomatidae</taxon>
        <taxon>Protopolystoma</taxon>
    </lineage>
</organism>
<evidence type="ECO:0000256" key="10">
    <source>
        <dbReference type="SAM" id="Phobius"/>
    </source>
</evidence>
<dbReference type="PANTHER" id="PTHR11334:SF29">
    <property type="entry name" value="MAS-RELATED G-PROTEIN COUPLED RECEPTOR MEMBER X2"/>
    <property type="match status" value="1"/>
</dbReference>
<dbReference type="Proteomes" id="UP000784294">
    <property type="component" value="Unassembled WGS sequence"/>
</dbReference>
<evidence type="ECO:0000259" key="11">
    <source>
        <dbReference type="PROSITE" id="PS50262"/>
    </source>
</evidence>
<dbReference type="OrthoDB" id="9990906at2759"/>
<evidence type="ECO:0000256" key="6">
    <source>
        <dbReference type="ARBA" id="ARBA00023136"/>
    </source>
</evidence>
<feature type="domain" description="G-protein coupled receptors family 1 profile" evidence="11">
    <location>
        <begin position="40"/>
        <end position="170"/>
    </location>
</feature>
<comment type="caution">
    <text evidence="12">The sequence shown here is derived from an EMBL/GenBank/DDBJ whole genome shotgun (WGS) entry which is preliminary data.</text>
</comment>
<keyword evidence="6 10" id="KW-0472">Membrane</keyword>
<keyword evidence="4 10" id="KW-1133">Transmembrane helix</keyword>
<dbReference type="PROSITE" id="PS50262">
    <property type="entry name" value="G_PROTEIN_RECEP_F1_2"/>
    <property type="match status" value="1"/>
</dbReference>
<dbReference type="Gene3D" id="1.20.1070.10">
    <property type="entry name" value="Rhodopsin 7-helix transmembrane proteins"/>
    <property type="match status" value="1"/>
</dbReference>
<keyword evidence="5" id="KW-0297">G-protein coupled receptor</keyword>
<feature type="transmembrane region" description="Helical" evidence="10">
    <location>
        <begin position="24"/>
        <end position="45"/>
    </location>
</feature>
<evidence type="ECO:0000256" key="1">
    <source>
        <dbReference type="ARBA" id="ARBA00004651"/>
    </source>
</evidence>
<dbReference type="PANTHER" id="PTHR11334">
    <property type="entry name" value="MAS-RELATED G-PROTEIN COUPLED RECEPTOR"/>
    <property type="match status" value="1"/>
</dbReference>
<feature type="transmembrane region" description="Helical" evidence="10">
    <location>
        <begin position="115"/>
        <end position="137"/>
    </location>
</feature>
<feature type="transmembrane region" description="Helical" evidence="10">
    <location>
        <begin position="149"/>
        <end position="171"/>
    </location>
</feature>
<dbReference type="InterPro" id="IPR026234">
    <property type="entry name" value="MRGPCRFAMILY"/>
</dbReference>
<proteinExistence type="predicted"/>